<dbReference type="AlphaFoldDB" id="A0AAD6R2H2"/>
<comment type="caution">
    <text evidence="2">The sequence shown here is derived from an EMBL/GenBank/DDBJ whole genome shotgun (WGS) entry which is preliminary data.</text>
</comment>
<name>A0AAD6R2H2_9ROSI</name>
<dbReference type="Proteomes" id="UP001164929">
    <property type="component" value="Chromosome 4"/>
</dbReference>
<accession>A0AAD6R2H2</accession>
<keyword evidence="3" id="KW-1185">Reference proteome</keyword>
<organism evidence="2 3">
    <name type="scientific">Populus alba x Populus x berolinensis</name>
    <dbReference type="NCBI Taxonomy" id="444605"/>
    <lineage>
        <taxon>Eukaryota</taxon>
        <taxon>Viridiplantae</taxon>
        <taxon>Streptophyta</taxon>
        <taxon>Embryophyta</taxon>
        <taxon>Tracheophyta</taxon>
        <taxon>Spermatophyta</taxon>
        <taxon>Magnoliopsida</taxon>
        <taxon>eudicotyledons</taxon>
        <taxon>Gunneridae</taxon>
        <taxon>Pentapetalae</taxon>
        <taxon>rosids</taxon>
        <taxon>fabids</taxon>
        <taxon>Malpighiales</taxon>
        <taxon>Salicaceae</taxon>
        <taxon>Saliceae</taxon>
        <taxon>Populus</taxon>
    </lineage>
</organism>
<evidence type="ECO:0000313" key="3">
    <source>
        <dbReference type="Proteomes" id="UP001164929"/>
    </source>
</evidence>
<feature type="signal peptide" evidence="1">
    <location>
        <begin position="1"/>
        <end position="16"/>
    </location>
</feature>
<evidence type="ECO:0000256" key="1">
    <source>
        <dbReference type="SAM" id="SignalP"/>
    </source>
</evidence>
<proteinExistence type="predicted"/>
<sequence length="86" mass="9291">MDCFLIFVVLSTFCNAFNHRPVGSFLIHGRDIPGAFLITLNSLFLLASLLSICCCEALLAASPTLPLPQMLLRLPAAGNKLQLCSI</sequence>
<keyword evidence="1" id="KW-0732">Signal</keyword>
<dbReference type="EMBL" id="JAQIZT010000004">
    <property type="protein sequence ID" value="KAJ7001031.1"/>
    <property type="molecule type" value="Genomic_DNA"/>
</dbReference>
<protein>
    <submittedName>
        <fullName evidence="2">Uncharacterized protein</fullName>
    </submittedName>
</protein>
<reference evidence="2 3" key="1">
    <citation type="journal article" date="2023" name="Mol. Ecol. Resour.">
        <title>Chromosome-level genome assembly of a triploid poplar Populus alba 'Berolinensis'.</title>
        <authorList>
            <person name="Chen S."/>
            <person name="Yu Y."/>
            <person name="Wang X."/>
            <person name="Wang S."/>
            <person name="Zhang T."/>
            <person name="Zhou Y."/>
            <person name="He R."/>
            <person name="Meng N."/>
            <person name="Wang Y."/>
            <person name="Liu W."/>
            <person name="Liu Z."/>
            <person name="Liu J."/>
            <person name="Guo Q."/>
            <person name="Huang H."/>
            <person name="Sederoff R.R."/>
            <person name="Wang G."/>
            <person name="Qu G."/>
            <person name="Chen S."/>
        </authorList>
    </citation>
    <scope>NUCLEOTIDE SEQUENCE [LARGE SCALE GENOMIC DNA]</scope>
    <source>
        <strain evidence="2">SC-2020</strain>
    </source>
</reference>
<evidence type="ECO:0000313" key="2">
    <source>
        <dbReference type="EMBL" id="KAJ7001031.1"/>
    </source>
</evidence>
<feature type="chain" id="PRO_5041960306" evidence="1">
    <location>
        <begin position="17"/>
        <end position="86"/>
    </location>
</feature>
<gene>
    <name evidence="2" type="ORF">NC653_011465</name>
</gene>